<dbReference type="AlphaFoldDB" id="A0A285N054"/>
<feature type="transmembrane region" description="Helical" evidence="1">
    <location>
        <begin position="58"/>
        <end position="77"/>
    </location>
</feature>
<dbReference type="InterPro" id="IPR007462">
    <property type="entry name" value="COV1-like"/>
</dbReference>
<evidence type="ECO:0000313" key="3">
    <source>
        <dbReference type="Proteomes" id="UP000219036"/>
    </source>
</evidence>
<proteinExistence type="predicted"/>
<reference evidence="3" key="1">
    <citation type="submission" date="2017-09" db="EMBL/GenBank/DDBJ databases">
        <authorList>
            <person name="Varghese N."/>
            <person name="Submissions S."/>
        </authorList>
    </citation>
    <scope>NUCLEOTIDE SEQUENCE [LARGE SCALE GENOMIC DNA]</scope>
    <source>
        <strain evidence="3">DSM 15103</strain>
    </source>
</reference>
<name>A0A285N054_9AQUI</name>
<dbReference type="Pfam" id="PF04367">
    <property type="entry name" value="DUF502"/>
    <property type="match status" value="1"/>
</dbReference>
<dbReference type="PANTHER" id="PTHR31876:SF26">
    <property type="entry name" value="PROTEIN LIKE COV 2"/>
    <property type="match status" value="1"/>
</dbReference>
<dbReference type="OrthoDB" id="9780267at2"/>
<sequence>MNDYKRKLLIIKLRDIFITGLFVFIPIAITVWIVVWLLSFVNNLILPYLRYIFPIPDIPGIGILITILIVFITGLIAQNYFGKKLISVWDSLINRIPLVRSIYIAVKQLMENLFNPKGKGKFKETVLVEFPRKGMLSIGFVANKVEFEGKIYYLVYIPTAPNPTSGYTIFVSEDEVKHTDLTVEEATKIILSGGLVAKGKITLQ</sequence>
<evidence type="ECO:0000313" key="2">
    <source>
        <dbReference type="EMBL" id="SNZ02187.1"/>
    </source>
</evidence>
<dbReference type="EMBL" id="OBEI01000001">
    <property type="protein sequence ID" value="SNZ02187.1"/>
    <property type="molecule type" value="Genomic_DNA"/>
</dbReference>
<evidence type="ECO:0000256" key="1">
    <source>
        <dbReference type="SAM" id="Phobius"/>
    </source>
</evidence>
<organism evidence="2 3">
    <name type="scientific">Persephonella hydrogeniphila</name>
    <dbReference type="NCBI Taxonomy" id="198703"/>
    <lineage>
        <taxon>Bacteria</taxon>
        <taxon>Pseudomonadati</taxon>
        <taxon>Aquificota</taxon>
        <taxon>Aquificia</taxon>
        <taxon>Aquificales</taxon>
        <taxon>Hydrogenothermaceae</taxon>
        <taxon>Persephonella</taxon>
    </lineage>
</organism>
<protein>
    <submittedName>
        <fullName evidence="2">Uncharacterized membrane protein</fullName>
    </submittedName>
</protein>
<dbReference type="Proteomes" id="UP000219036">
    <property type="component" value="Unassembled WGS sequence"/>
</dbReference>
<dbReference type="RefSeq" id="WP_096999256.1">
    <property type="nucleotide sequence ID" value="NZ_OBEI01000001.1"/>
</dbReference>
<keyword evidence="1" id="KW-1133">Transmembrane helix</keyword>
<feature type="transmembrane region" description="Helical" evidence="1">
    <location>
        <begin position="16"/>
        <end position="38"/>
    </location>
</feature>
<dbReference type="PANTHER" id="PTHR31876">
    <property type="entry name" value="COV-LIKE PROTEIN 1"/>
    <property type="match status" value="1"/>
</dbReference>
<keyword evidence="1" id="KW-0812">Transmembrane</keyword>
<accession>A0A285N054</accession>
<keyword evidence="3" id="KW-1185">Reference proteome</keyword>
<keyword evidence="1" id="KW-0472">Membrane</keyword>
<gene>
    <name evidence="2" type="ORF">SAMN06265182_0043</name>
</gene>